<comment type="caution">
    <text evidence="2">The sequence shown here is derived from an EMBL/GenBank/DDBJ whole genome shotgun (WGS) entry which is preliminary data.</text>
</comment>
<evidence type="ECO:0000256" key="1">
    <source>
        <dbReference type="SAM" id="MobiDB-lite"/>
    </source>
</evidence>
<proteinExistence type="predicted"/>
<accession>A0A1D1URL9</accession>
<evidence type="ECO:0000313" key="3">
    <source>
        <dbReference type="Proteomes" id="UP000186922"/>
    </source>
</evidence>
<gene>
    <name evidence="2" type="primary">RvY_04439-1</name>
    <name evidence="2" type="synonym">RvY_04439.1</name>
    <name evidence="2" type="ORF">RvY_04439</name>
</gene>
<keyword evidence="3" id="KW-1185">Reference proteome</keyword>
<organism evidence="2 3">
    <name type="scientific">Ramazzottius varieornatus</name>
    <name type="common">Water bear</name>
    <name type="synonym">Tardigrade</name>
    <dbReference type="NCBI Taxonomy" id="947166"/>
    <lineage>
        <taxon>Eukaryota</taxon>
        <taxon>Metazoa</taxon>
        <taxon>Ecdysozoa</taxon>
        <taxon>Tardigrada</taxon>
        <taxon>Eutardigrada</taxon>
        <taxon>Parachela</taxon>
        <taxon>Hypsibioidea</taxon>
        <taxon>Ramazzottiidae</taxon>
        <taxon>Ramazzottius</taxon>
    </lineage>
</organism>
<sequence length="57" mass="6613">MGILQEGKEHEDATSPAYGNTHHRGQQKLSWKDPLSGTRLWRMEKREQSTVNLHLTK</sequence>
<dbReference type="EMBL" id="BDGG01000002">
    <property type="protein sequence ID" value="GAU92346.1"/>
    <property type="molecule type" value="Genomic_DNA"/>
</dbReference>
<feature type="region of interest" description="Disordered" evidence="1">
    <location>
        <begin position="1"/>
        <end position="35"/>
    </location>
</feature>
<feature type="compositionally biased region" description="Basic and acidic residues" evidence="1">
    <location>
        <begin position="1"/>
        <end position="13"/>
    </location>
</feature>
<reference evidence="2 3" key="1">
    <citation type="journal article" date="2016" name="Nat. Commun.">
        <title>Extremotolerant tardigrade genome and improved radiotolerance of human cultured cells by tardigrade-unique protein.</title>
        <authorList>
            <person name="Hashimoto T."/>
            <person name="Horikawa D.D."/>
            <person name="Saito Y."/>
            <person name="Kuwahara H."/>
            <person name="Kozuka-Hata H."/>
            <person name="Shin-I T."/>
            <person name="Minakuchi Y."/>
            <person name="Ohishi K."/>
            <person name="Motoyama A."/>
            <person name="Aizu T."/>
            <person name="Enomoto A."/>
            <person name="Kondo K."/>
            <person name="Tanaka S."/>
            <person name="Hara Y."/>
            <person name="Koshikawa S."/>
            <person name="Sagara H."/>
            <person name="Miura T."/>
            <person name="Yokobori S."/>
            <person name="Miyagawa K."/>
            <person name="Suzuki Y."/>
            <person name="Kubo T."/>
            <person name="Oyama M."/>
            <person name="Kohara Y."/>
            <person name="Fujiyama A."/>
            <person name="Arakawa K."/>
            <person name="Katayama T."/>
            <person name="Toyoda A."/>
            <person name="Kunieda T."/>
        </authorList>
    </citation>
    <scope>NUCLEOTIDE SEQUENCE [LARGE SCALE GENOMIC DNA]</scope>
    <source>
        <strain evidence="2 3">YOKOZUNA-1</strain>
    </source>
</reference>
<dbReference type="Proteomes" id="UP000186922">
    <property type="component" value="Unassembled WGS sequence"/>
</dbReference>
<protein>
    <submittedName>
        <fullName evidence="2">Uncharacterized protein</fullName>
    </submittedName>
</protein>
<dbReference type="AlphaFoldDB" id="A0A1D1URL9"/>
<evidence type="ECO:0000313" key="2">
    <source>
        <dbReference type="EMBL" id="GAU92346.1"/>
    </source>
</evidence>
<name>A0A1D1URL9_RAMVA</name>